<keyword evidence="5" id="KW-1185">Reference proteome</keyword>
<feature type="domain" description="DUF58" evidence="3">
    <location>
        <begin position="208"/>
        <end position="250"/>
    </location>
</feature>
<reference evidence="4 5" key="1">
    <citation type="journal article" date="2010" name="Stand. Genomic Sci.">
        <title>Complete genome sequence of Haliangium ochraceum type strain (SMP-2).</title>
        <authorList>
            <consortium name="US DOE Joint Genome Institute (JGI-PGF)"/>
            <person name="Ivanova N."/>
            <person name="Daum C."/>
            <person name="Lang E."/>
            <person name="Abt B."/>
            <person name="Kopitz M."/>
            <person name="Saunders E."/>
            <person name="Lapidus A."/>
            <person name="Lucas S."/>
            <person name="Glavina Del Rio T."/>
            <person name="Nolan M."/>
            <person name="Tice H."/>
            <person name="Copeland A."/>
            <person name="Cheng J.F."/>
            <person name="Chen F."/>
            <person name="Bruce D."/>
            <person name="Goodwin L."/>
            <person name="Pitluck S."/>
            <person name="Mavromatis K."/>
            <person name="Pati A."/>
            <person name="Mikhailova N."/>
            <person name="Chen A."/>
            <person name="Palaniappan K."/>
            <person name="Land M."/>
            <person name="Hauser L."/>
            <person name="Chang Y.J."/>
            <person name="Jeffries C.D."/>
            <person name="Detter J.C."/>
            <person name="Brettin T."/>
            <person name="Rohde M."/>
            <person name="Goker M."/>
            <person name="Bristow J."/>
            <person name="Markowitz V."/>
            <person name="Eisen J.A."/>
            <person name="Hugenholtz P."/>
            <person name="Kyrpides N.C."/>
            <person name="Klenk H.P."/>
        </authorList>
    </citation>
    <scope>NUCLEOTIDE SEQUENCE [LARGE SCALE GENOMIC DNA]</scope>
    <source>
        <strain evidence="5">DSM 14365 / CIP 107738 / JCM 11303 / AJ 13395 / SMP-2</strain>
    </source>
</reference>
<dbReference type="PANTHER" id="PTHR34351:SF1">
    <property type="entry name" value="SLR1927 PROTEIN"/>
    <property type="match status" value="1"/>
</dbReference>
<evidence type="ECO:0000313" key="5">
    <source>
        <dbReference type="Proteomes" id="UP000001880"/>
    </source>
</evidence>
<sequence>MLNLSRIRARLRPPRRLKFTREGRYYVAISVGIGLAAINTGNNLLYLLLGWLLSVIIASGLLSEQVLRGLRIQRRPPPRVFAEQAFLMEISVENTKKSLASYSIEVEDQVSVGPLDKKCYFLKVPAGRTQRTSYRHTFARRGLYRFAGFRVGTKFPFALFRKSRDIDVGCDLVVFPKIQPVAVPAPRTHFAGHDTARQMGRRGEFFGLREYRDGDERRDIHWRSSARTGRALVREYEAESQKRVTVLLDNALPDDAVAPPPKKPARTLGKKADAKGDAAASELAEAMERTVSAAASLATAYLNKGYSVQLVARGCRVPFSSGPQQLTRILNALALLETVSDEVPLTTNLDPRIESVLFHPRAAAGVRNRPSNAAHVYPID</sequence>
<dbReference type="RefSeq" id="WP_012831643.1">
    <property type="nucleotide sequence ID" value="NC_013440.1"/>
</dbReference>
<evidence type="ECO:0000256" key="2">
    <source>
        <dbReference type="SAM" id="Phobius"/>
    </source>
</evidence>
<organism evidence="4 5">
    <name type="scientific">Haliangium ochraceum (strain DSM 14365 / JCM 11303 / SMP-2)</name>
    <dbReference type="NCBI Taxonomy" id="502025"/>
    <lineage>
        <taxon>Bacteria</taxon>
        <taxon>Pseudomonadati</taxon>
        <taxon>Myxococcota</taxon>
        <taxon>Polyangia</taxon>
        <taxon>Haliangiales</taxon>
        <taxon>Kofleriaceae</taxon>
        <taxon>Haliangium</taxon>
    </lineage>
</organism>
<dbReference type="InterPro" id="IPR002881">
    <property type="entry name" value="DUF58"/>
</dbReference>
<evidence type="ECO:0000256" key="1">
    <source>
        <dbReference type="SAM" id="MobiDB-lite"/>
    </source>
</evidence>
<keyword evidence="2" id="KW-1133">Transmembrane helix</keyword>
<evidence type="ECO:0000313" key="4">
    <source>
        <dbReference type="EMBL" id="ACY19051.1"/>
    </source>
</evidence>
<proteinExistence type="predicted"/>
<dbReference type="Pfam" id="PF01882">
    <property type="entry name" value="DUF58"/>
    <property type="match status" value="1"/>
</dbReference>
<name>D0LRQ9_HALO1</name>
<dbReference type="EMBL" id="CP001804">
    <property type="protein sequence ID" value="ACY19051.1"/>
    <property type="molecule type" value="Genomic_DNA"/>
</dbReference>
<dbReference type="eggNOG" id="COG1721">
    <property type="taxonomic scope" value="Bacteria"/>
</dbReference>
<dbReference type="Proteomes" id="UP000001880">
    <property type="component" value="Chromosome"/>
</dbReference>
<keyword evidence="2" id="KW-0812">Transmembrane</keyword>
<dbReference type="KEGG" id="hoh:Hoch_6585"/>
<protein>
    <recommendedName>
        <fullName evidence="3">DUF58 domain-containing protein</fullName>
    </recommendedName>
</protein>
<evidence type="ECO:0000259" key="3">
    <source>
        <dbReference type="Pfam" id="PF01882"/>
    </source>
</evidence>
<dbReference type="AlphaFoldDB" id="D0LRQ9"/>
<dbReference type="PANTHER" id="PTHR34351">
    <property type="entry name" value="SLR1927 PROTEIN-RELATED"/>
    <property type="match status" value="1"/>
</dbReference>
<dbReference type="STRING" id="502025.Hoch_6585"/>
<feature type="region of interest" description="Disordered" evidence="1">
    <location>
        <begin position="253"/>
        <end position="273"/>
    </location>
</feature>
<accession>D0LRQ9</accession>
<dbReference type="HOGENOM" id="CLU_054568_1_1_7"/>
<keyword evidence="2" id="KW-0472">Membrane</keyword>
<feature type="transmembrane region" description="Helical" evidence="2">
    <location>
        <begin position="21"/>
        <end position="38"/>
    </location>
</feature>
<gene>
    <name evidence="4" type="ordered locus">Hoch_6585</name>
</gene>
<dbReference type="OrthoDB" id="9778037at2"/>